<sequence>MSVKQNIAFNENLKKLKDQTKNVNTNCNFDPPDGGWGWIIVVAAGFSNFCIFSILQSFGLIFKDRFAELGINSSQTTTILNINCAVTSCIGLANGPLFRKYNYRQTAIVGALICAISITVLSMTKTFTAVLIVFSILYGTGIGITMSANALALNTYFRKRKRIAVGLSWTCTGMGPIVMPQIVTLLMPIYGMEGTVLIFGGLAFNAVVCALLLQPVTLHVKRRQNTKTTSNNENVKPEELLITDKDSHKNHENTYQNKPVENFSENTQAGGTLSFVKEKFGSQYLYYDDEEDGASGIDIIDPGTPMMSRANDGWFSRKNTSTTSITSRLSRRESSTKNQSRTPLLNLSRQSSFNRGLSLGNLNRQNSETEKSRRRFSNYQPSTVPLIIVNESCENGDFEHCKNPNCDHKFQQKLSEEVETDQLLKEELVQEIRKKTFLEALMIFFDLDLLRDLVYVNMMLGITFANFTEMNFSLLTPFILGEYGFSKSQIATVMSILAGFDVFTRLTIPFIANFIGWQNRTFFLVGICGMATGRIVLAHIQDFGVTLAIAVLIGVGKGLRTIFMALVIPTHVPLSRLPGATGIQLLTSGIVALTLGPVVGWIKDITSNYAIMLHCLNIFTYLTVISWSSEICYVKRKSRRTEEEKQTSNKLNI</sequence>
<feature type="compositionally biased region" description="Basic and acidic residues" evidence="1">
    <location>
        <begin position="235"/>
        <end position="252"/>
    </location>
</feature>
<organism evidence="3 4">
    <name type="scientific">Tetragonisca angustula</name>
    <dbReference type="NCBI Taxonomy" id="166442"/>
    <lineage>
        <taxon>Eukaryota</taxon>
        <taxon>Metazoa</taxon>
        <taxon>Ecdysozoa</taxon>
        <taxon>Arthropoda</taxon>
        <taxon>Hexapoda</taxon>
        <taxon>Insecta</taxon>
        <taxon>Pterygota</taxon>
        <taxon>Neoptera</taxon>
        <taxon>Endopterygota</taxon>
        <taxon>Hymenoptera</taxon>
        <taxon>Apocrita</taxon>
        <taxon>Aculeata</taxon>
        <taxon>Apoidea</taxon>
        <taxon>Anthophila</taxon>
        <taxon>Apidae</taxon>
        <taxon>Tetragonisca</taxon>
    </lineage>
</organism>
<dbReference type="AlphaFoldDB" id="A0AAW0ZYD9"/>
<accession>A0AAW0ZYD9</accession>
<dbReference type="PANTHER" id="PTHR11360:SF8">
    <property type="entry name" value="BCDNA.LD28120-RELATED"/>
    <property type="match status" value="1"/>
</dbReference>
<keyword evidence="4" id="KW-1185">Reference proteome</keyword>
<feature type="transmembrane region" description="Helical" evidence="2">
    <location>
        <begin position="488"/>
        <end position="515"/>
    </location>
</feature>
<evidence type="ECO:0000313" key="3">
    <source>
        <dbReference type="EMBL" id="KAK9302694.1"/>
    </source>
</evidence>
<feature type="transmembrane region" description="Helical" evidence="2">
    <location>
        <begin position="580"/>
        <end position="602"/>
    </location>
</feature>
<evidence type="ECO:0000313" key="4">
    <source>
        <dbReference type="Proteomes" id="UP001432146"/>
    </source>
</evidence>
<dbReference type="SUPFAM" id="SSF103473">
    <property type="entry name" value="MFS general substrate transporter"/>
    <property type="match status" value="1"/>
</dbReference>
<evidence type="ECO:0000256" key="2">
    <source>
        <dbReference type="SAM" id="Phobius"/>
    </source>
</evidence>
<dbReference type="GO" id="GO:0008028">
    <property type="term" value="F:monocarboxylic acid transmembrane transporter activity"/>
    <property type="evidence" value="ECO:0007669"/>
    <property type="project" value="TreeGrafter"/>
</dbReference>
<dbReference type="FunFam" id="1.20.1250.20:FF:000383">
    <property type="entry name" value="Blast:Monocarboxylate transporter 13"/>
    <property type="match status" value="1"/>
</dbReference>
<keyword evidence="2" id="KW-1133">Transmembrane helix</keyword>
<comment type="caution">
    <text evidence="3">The sequence shown here is derived from an EMBL/GenBank/DDBJ whole genome shotgun (WGS) entry which is preliminary data.</text>
</comment>
<keyword evidence="2" id="KW-0472">Membrane</keyword>
<feature type="transmembrane region" description="Helical" evidence="2">
    <location>
        <begin position="608"/>
        <end position="629"/>
    </location>
</feature>
<reference evidence="3 4" key="1">
    <citation type="submission" date="2024-05" db="EMBL/GenBank/DDBJ databases">
        <title>The nuclear and mitochondrial genome assemblies of Tetragonisca angustula (Apidae: Meliponini), a tiny yet remarkable pollinator in the Neotropics.</title>
        <authorList>
            <person name="Ferrari R."/>
            <person name="Ricardo P.C."/>
            <person name="Dias F.C."/>
            <person name="Araujo N.S."/>
            <person name="Soares D.O."/>
            <person name="Zhou Q.-S."/>
            <person name="Zhu C.-D."/>
            <person name="Coutinho L."/>
            <person name="Airas M.C."/>
            <person name="Batista T.M."/>
        </authorList>
    </citation>
    <scope>NUCLEOTIDE SEQUENCE [LARGE SCALE GENOMIC DNA]</scope>
    <source>
        <strain evidence="3">ASF017062</strain>
        <tissue evidence="3">Abdomen</tissue>
    </source>
</reference>
<dbReference type="InterPro" id="IPR011701">
    <property type="entry name" value="MFS"/>
</dbReference>
<dbReference type="InterPro" id="IPR036259">
    <property type="entry name" value="MFS_trans_sf"/>
</dbReference>
<proteinExistence type="predicted"/>
<dbReference type="PANTHER" id="PTHR11360">
    <property type="entry name" value="MONOCARBOXYLATE TRANSPORTER"/>
    <property type="match status" value="1"/>
</dbReference>
<dbReference type="Gene3D" id="1.20.1250.20">
    <property type="entry name" value="MFS general substrate transporter like domains"/>
    <property type="match status" value="2"/>
</dbReference>
<feature type="transmembrane region" description="Helical" evidence="2">
    <location>
        <begin position="522"/>
        <end position="540"/>
    </location>
</feature>
<feature type="compositionally biased region" description="Polar residues" evidence="1">
    <location>
        <begin position="337"/>
        <end position="366"/>
    </location>
</feature>
<feature type="transmembrane region" description="Helical" evidence="2">
    <location>
        <begin position="163"/>
        <end position="190"/>
    </location>
</feature>
<dbReference type="InterPro" id="IPR050327">
    <property type="entry name" value="Proton-linked_MCT"/>
</dbReference>
<dbReference type="EMBL" id="JAWNGG020000092">
    <property type="protein sequence ID" value="KAK9302694.1"/>
    <property type="molecule type" value="Genomic_DNA"/>
</dbReference>
<feature type="compositionally biased region" description="Polar residues" evidence="1">
    <location>
        <begin position="253"/>
        <end position="266"/>
    </location>
</feature>
<feature type="transmembrane region" description="Helical" evidence="2">
    <location>
        <begin position="106"/>
        <end position="123"/>
    </location>
</feature>
<evidence type="ECO:0000256" key="1">
    <source>
        <dbReference type="SAM" id="MobiDB-lite"/>
    </source>
</evidence>
<name>A0AAW0ZYD9_9HYME</name>
<protein>
    <submittedName>
        <fullName evidence="3">Uncharacterized protein</fullName>
    </submittedName>
</protein>
<dbReference type="Proteomes" id="UP001432146">
    <property type="component" value="Unassembled WGS sequence"/>
</dbReference>
<feature type="transmembrane region" description="Helical" evidence="2">
    <location>
        <begin position="196"/>
        <end position="213"/>
    </location>
</feature>
<keyword evidence="2" id="KW-0812">Transmembrane</keyword>
<feature type="transmembrane region" description="Helical" evidence="2">
    <location>
        <begin position="449"/>
        <end position="468"/>
    </location>
</feature>
<feature type="transmembrane region" description="Helical" evidence="2">
    <location>
        <begin position="129"/>
        <end position="151"/>
    </location>
</feature>
<feature type="region of interest" description="Disordered" evidence="1">
    <location>
        <begin position="223"/>
        <end position="266"/>
    </location>
</feature>
<feature type="transmembrane region" description="Helical" evidence="2">
    <location>
        <begin position="35"/>
        <end position="55"/>
    </location>
</feature>
<feature type="transmembrane region" description="Helical" evidence="2">
    <location>
        <begin position="546"/>
        <end position="568"/>
    </location>
</feature>
<gene>
    <name evidence="3" type="ORF">QLX08_005415</name>
</gene>
<feature type="region of interest" description="Disordered" evidence="1">
    <location>
        <begin position="310"/>
        <end position="376"/>
    </location>
</feature>
<dbReference type="Pfam" id="PF07690">
    <property type="entry name" value="MFS_1"/>
    <property type="match status" value="2"/>
</dbReference>